<dbReference type="PANTHER" id="PTHR14882:SF1">
    <property type="entry name" value="CCDC92 DOMAIN-CONTAINING PROTEIN"/>
    <property type="match status" value="1"/>
</dbReference>
<evidence type="ECO:0000256" key="2">
    <source>
        <dbReference type="SAM" id="Coils"/>
    </source>
</evidence>
<name>A0A7M7RCP8_STRPU</name>
<dbReference type="RefSeq" id="XP_789610.2">
    <property type="nucleotide sequence ID" value="XM_784517.5"/>
</dbReference>
<dbReference type="InterPro" id="IPR040370">
    <property type="entry name" value="CCDC74A/CCDC74B/CCDC92"/>
</dbReference>
<feature type="compositionally biased region" description="Pro residues" evidence="3">
    <location>
        <begin position="163"/>
        <end position="172"/>
    </location>
</feature>
<keyword evidence="1 2" id="KW-0175">Coiled coil</keyword>
<evidence type="ECO:0000259" key="4">
    <source>
        <dbReference type="Pfam" id="PF14916"/>
    </source>
</evidence>
<feature type="region of interest" description="Disordered" evidence="3">
    <location>
        <begin position="152"/>
        <end position="201"/>
    </location>
</feature>
<dbReference type="GeneID" id="584662"/>
<feature type="coiled-coil region" evidence="2">
    <location>
        <begin position="20"/>
        <end position="98"/>
    </location>
</feature>
<sequence>MAAPVEIKLRNAESSILFMQQEHAKTLQALHQELHKLQKKCAELNFELAMKSDDVDEEKYKSEIEALTEKLNKKEKECNQLKEERETNHDRLNKLEQQMKTREKIFQDQLAQRGQKIVVLTAELDQRSGTIAYLTTQLHQLKLKQLKPTVEHMRSDPGRVASPSPPKDPAPPRTKRYNTRPGNGPVKGVHPATRLRSDDNMPEPNQVQSHMFGRIHRVGTTPQTANPLSRSRGGEGSRDVTAFIAHVDPRGKEVEVKPAPPILPPITPQDAARREYALSAEIETLAIDKPYGAGKTLKSPNHSPVHTD</sequence>
<dbReference type="AlphaFoldDB" id="A0A7M7RCP8"/>
<reference evidence="6" key="1">
    <citation type="submission" date="2015-02" db="EMBL/GenBank/DDBJ databases">
        <title>Genome sequencing for Strongylocentrotus purpuratus.</title>
        <authorList>
            <person name="Murali S."/>
            <person name="Liu Y."/>
            <person name="Vee V."/>
            <person name="English A."/>
            <person name="Wang M."/>
            <person name="Skinner E."/>
            <person name="Han Y."/>
            <person name="Muzny D.M."/>
            <person name="Worley K.C."/>
            <person name="Gibbs R.A."/>
        </authorList>
    </citation>
    <scope>NUCLEOTIDE SEQUENCE</scope>
</reference>
<evidence type="ECO:0000256" key="3">
    <source>
        <dbReference type="SAM" id="MobiDB-lite"/>
    </source>
</evidence>
<organism evidence="5 6">
    <name type="scientific">Strongylocentrotus purpuratus</name>
    <name type="common">Purple sea urchin</name>
    <dbReference type="NCBI Taxonomy" id="7668"/>
    <lineage>
        <taxon>Eukaryota</taxon>
        <taxon>Metazoa</taxon>
        <taxon>Echinodermata</taxon>
        <taxon>Eleutherozoa</taxon>
        <taxon>Echinozoa</taxon>
        <taxon>Echinoidea</taxon>
        <taxon>Euechinoidea</taxon>
        <taxon>Echinacea</taxon>
        <taxon>Camarodonta</taxon>
        <taxon>Echinidea</taxon>
        <taxon>Strongylocentrotidae</taxon>
        <taxon>Strongylocentrotus</taxon>
    </lineage>
</organism>
<evidence type="ECO:0000256" key="1">
    <source>
        <dbReference type="ARBA" id="ARBA00023054"/>
    </source>
</evidence>
<dbReference type="OrthoDB" id="2155209at2759"/>
<reference evidence="5" key="2">
    <citation type="submission" date="2021-01" db="UniProtKB">
        <authorList>
            <consortium name="EnsemblMetazoa"/>
        </authorList>
    </citation>
    <scope>IDENTIFICATION</scope>
</reference>
<dbReference type="PANTHER" id="PTHR14882">
    <property type="entry name" value="COILED-COIL DOMAIN-CONTAINING 74A"/>
    <property type="match status" value="1"/>
</dbReference>
<dbReference type="OMA" id="HEEMHKL"/>
<dbReference type="Proteomes" id="UP000007110">
    <property type="component" value="Unassembled WGS sequence"/>
</dbReference>
<dbReference type="InParanoid" id="A0A7M7RCP8"/>
<keyword evidence="6" id="KW-1185">Reference proteome</keyword>
<dbReference type="Pfam" id="PF14916">
    <property type="entry name" value="CCDC92"/>
    <property type="match status" value="1"/>
</dbReference>
<accession>A0A7M7RCP8</accession>
<feature type="domain" description="CCDC92/74 N-terminal" evidence="4">
    <location>
        <begin position="8"/>
        <end position="58"/>
    </location>
</feature>
<dbReference type="EnsemblMetazoa" id="XM_784517">
    <property type="protein sequence ID" value="XP_789610"/>
    <property type="gene ID" value="LOC584662"/>
</dbReference>
<proteinExistence type="predicted"/>
<dbReference type="KEGG" id="spu:584662"/>
<protein>
    <recommendedName>
        <fullName evidence="4">CCDC92/74 N-terminal domain-containing protein</fullName>
    </recommendedName>
</protein>
<evidence type="ECO:0000313" key="5">
    <source>
        <dbReference type="EnsemblMetazoa" id="XP_789610"/>
    </source>
</evidence>
<evidence type="ECO:0000313" key="6">
    <source>
        <dbReference type="Proteomes" id="UP000007110"/>
    </source>
</evidence>
<dbReference type="InterPro" id="IPR039496">
    <property type="entry name" value="CCDC92/74_N"/>
</dbReference>